<dbReference type="EC" id="3.6.4.13" evidence="7"/>
<accession>A0AAJ6YCN7</accession>
<comment type="domain">
    <text evidence="7">The Q motif is unique to and characteristic of the DEAD box family of RNA helicases and controls ATP binding and hydrolysis.</text>
</comment>
<dbReference type="PROSITE" id="PS51194">
    <property type="entry name" value="HELICASE_CTER"/>
    <property type="match status" value="1"/>
</dbReference>
<keyword evidence="4 6" id="KW-0067">ATP-binding</keyword>
<dbReference type="InterPro" id="IPR001650">
    <property type="entry name" value="Helicase_C-like"/>
</dbReference>
<dbReference type="Gene3D" id="3.40.50.300">
    <property type="entry name" value="P-loop containing nucleotide triphosphate hydrolases"/>
    <property type="match status" value="2"/>
</dbReference>
<dbReference type="InterPro" id="IPR000629">
    <property type="entry name" value="RNA-helicase_DEAD-box_CS"/>
</dbReference>
<evidence type="ECO:0000256" key="2">
    <source>
        <dbReference type="ARBA" id="ARBA00022801"/>
    </source>
</evidence>
<evidence type="ECO:0000256" key="1">
    <source>
        <dbReference type="ARBA" id="ARBA00022741"/>
    </source>
</evidence>
<feature type="domain" description="Helicase ATP-binding" evidence="8">
    <location>
        <begin position="72"/>
        <end position="246"/>
    </location>
</feature>
<keyword evidence="10" id="KW-1185">Reference proteome</keyword>
<evidence type="ECO:0000313" key="10">
    <source>
        <dbReference type="Proteomes" id="UP000695007"/>
    </source>
</evidence>
<dbReference type="SUPFAM" id="SSF52540">
    <property type="entry name" value="P-loop containing nucleoside triphosphate hydrolases"/>
    <property type="match status" value="1"/>
</dbReference>
<dbReference type="Pfam" id="PF00271">
    <property type="entry name" value="Helicase_C"/>
    <property type="match status" value="1"/>
</dbReference>
<dbReference type="SMART" id="SM00490">
    <property type="entry name" value="HELICc"/>
    <property type="match status" value="1"/>
</dbReference>
<dbReference type="Proteomes" id="UP000695007">
    <property type="component" value="Unplaced"/>
</dbReference>
<comment type="function">
    <text evidence="7">RNA helicase.</text>
</comment>
<evidence type="ECO:0000256" key="6">
    <source>
        <dbReference type="RuleBase" id="RU000492"/>
    </source>
</evidence>
<dbReference type="InterPro" id="IPR025313">
    <property type="entry name" value="SPB4-like_CTE"/>
</dbReference>
<evidence type="ECO:0000313" key="11">
    <source>
        <dbReference type="RefSeq" id="XP_011495146.1"/>
    </source>
</evidence>
<proteinExistence type="inferred from homology"/>
<comment type="similarity">
    <text evidence="6">Belongs to the DEAD box helicase family.</text>
</comment>
<keyword evidence="3 6" id="KW-0347">Helicase</keyword>
<dbReference type="PROSITE" id="PS00039">
    <property type="entry name" value="DEAD_ATP_HELICASE"/>
    <property type="match status" value="1"/>
</dbReference>
<dbReference type="CDD" id="cd18787">
    <property type="entry name" value="SF2_C_DEAD"/>
    <property type="match status" value="1"/>
</dbReference>
<dbReference type="GeneID" id="105360068"/>
<dbReference type="InterPro" id="IPR011545">
    <property type="entry name" value="DEAD/DEAH_box_helicase_dom"/>
</dbReference>
<name>A0AAJ6YCN7_9HYME</name>
<dbReference type="CDD" id="cd17941">
    <property type="entry name" value="DEADc_DDX10"/>
    <property type="match status" value="1"/>
</dbReference>
<dbReference type="InterPro" id="IPR014001">
    <property type="entry name" value="Helicase_ATP-bd"/>
</dbReference>
<dbReference type="Pfam" id="PF13959">
    <property type="entry name" value="CTE_SPB4"/>
    <property type="match status" value="1"/>
</dbReference>
<evidence type="ECO:0000256" key="5">
    <source>
        <dbReference type="ARBA" id="ARBA00022884"/>
    </source>
</evidence>
<organism evidence="10 11">
    <name type="scientific">Ceratosolen solmsi marchali</name>
    <dbReference type="NCBI Taxonomy" id="326594"/>
    <lineage>
        <taxon>Eukaryota</taxon>
        <taxon>Metazoa</taxon>
        <taxon>Ecdysozoa</taxon>
        <taxon>Arthropoda</taxon>
        <taxon>Hexapoda</taxon>
        <taxon>Insecta</taxon>
        <taxon>Pterygota</taxon>
        <taxon>Neoptera</taxon>
        <taxon>Endopterygota</taxon>
        <taxon>Hymenoptera</taxon>
        <taxon>Apocrita</taxon>
        <taxon>Proctotrupomorpha</taxon>
        <taxon>Chalcidoidea</taxon>
        <taxon>Agaonidae</taxon>
        <taxon>Agaoninae</taxon>
        <taxon>Ceratosolen</taxon>
    </lineage>
</organism>
<dbReference type="GO" id="GO:0003723">
    <property type="term" value="F:RNA binding"/>
    <property type="evidence" value="ECO:0007669"/>
    <property type="project" value="UniProtKB-UniRule"/>
</dbReference>
<comment type="catalytic activity">
    <reaction evidence="7">
        <text>ATP + H2O = ADP + phosphate + H(+)</text>
        <dbReference type="Rhea" id="RHEA:13065"/>
        <dbReference type="ChEBI" id="CHEBI:15377"/>
        <dbReference type="ChEBI" id="CHEBI:15378"/>
        <dbReference type="ChEBI" id="CHEBI:30616"/>
        <dbReference type="ChEBI" id="CHEBI:43474"/>
        <dbReference type="ChEBI" id="CHEBI:456216"/>
        <dbReference type="EC" id="3.6.4.13"/>
    </reaction>
</comment>
<dbReference type="PROSITE" id="PS51192">
    <property type="entry name" value="HELICASE_ATP_BIND_1"/>
    <property type="match status" value="1"/>
</dbReference>
<keyword evidence="2 6" id="KW-0378">Hydrolase</keyword>
<dbReference type="AlphaFoldDB" id="A0AAJ6YCN7"/>
<evidence type="ECO:0000256" key="7">
    <source>
        <dbReference type="RuleBase" id="RU365068"/>
    </source>
</evidence>
<dbReference type="PANTHER" id="PTHR24031">
    <property type="entry name" value="RNA HELICASE"/>
    <property type="match status" value="1"/>
</dbReference>
<evidence type="ECO:0000259" key="9">
    <source>
        <dbReference type="PROSITE" id="PS51194"/>
    </source>
</evidence>
<protein>
    <recommendedName>
        <fullName evidence="7">ATP-dependent RNA helicase</fullName>
        <ecNumber evidence="7">3.6.4.13</ecNumber>
    </recommendedName>
</protein>
<reference evidence="11" key="1">
    <citation type="submission" date="2025-08" db="UniProtKB">
        <authorList>
            <consortium name="RefSeq"/>
        </authorList>
    </citation>
    <scope>IDENTIFICATION</scope>
</reference>
<dbReference type="Pfam" id="PF00270">
    <property type="entry name" value="DEAD"/>
    <property type="match status" value="1"/>
</dbReference>
<evidence type="ECO:0000256" key="4">
    <source>
        <dbReference type="ARBA" id="ARBA00022840"/>
    </source>
</evidence>
<sequence length="741" mass="85713">MVYKKEKKVKIYKTKKKNTLESKVIKDLQAMYDKIDEIKLQKFVDLPLSIKTSKGLRESEYITLTDIQKQSIGLALKGNDILGAAKTGSGKTLAFLIPVLEILYCHQWTQLDGIGALIITPTRELAYQIYEMLRKVGRYHNMSAGLIIGGKDLYFEKKRMDQCNIIICTPGRLLQHMDENPLFDCINMKILVLDEADRCLDMGFEKTMNSIIENLPPVRQTLLFSATQTKSIQDLARLSLKNPIYVSVHEHAIHTTPEGLQQNYIVCKLEDKISVLWSFIRNHLNKKIIIFFSSCKQVKYIFEVFCRMRPGISLLSLYGTLHQLKRMNIYESFCKKNYAVLFATDIAARGLDFPAVNWVVQMDCPENINNYIHRVGRTARFRSGGESLLVLLPSEESIVHNLKEQKIPINKIKINLKRLYSPHRKLEALLVQDIALKESAQRAFVAYVKSVFLMKDKNIFNVQALNTDAFARSLGLAIPPRIQNEEIPIVEENINKNIKNHFSNNLNTNNNVDDILTIKRRDIDIDVSLEKTKNDNEVFELKYKKTITKAALAKKILKKKIVPNKKINFDEEGQEVIDQIKSKVSNLAKQYENEEFSGINIEIAKQVLKDEDHFDKQLFSKKIKNKHKEEKQKLKAHKVKKESDFNEIIESDHSYESDLSWLPDPDKIYGKLKKFDKDNMICFDEKVNNLKNSEDKINRPTKNKLIIQDVHKMKKRKHSLSSSNNSYLKADEEFSLQLLQR</sequence>
<evidence type="ECO:0000259" key="8">
    <source>
        <dbReference type="PROSITE" id="PS51192"/>
    </source>
</evidence>
<dbReference type="GO" id="GO:0016787">
    <property type="term" value="F:hydrolase activity"/>
    <property type="evidence" value="ECO:0007669"/>
    <property type="project" value="UniProtKB-KW"/>
</dbReference>
<dbReference type="RefSeq" id="XP_011495146.1">
    <property type="nucleotide sequence ID" value="XM_011496844.1"/>
</dbReference>
<dbReference type="InterPro" id="IPR027417">
    <property type="entry name" value="P-loop_NTPase"/>
</dbReference>
<keyword evidence="5 7" id="KW-0694">RNA-binding</keyword>
<gene>
    <name evidence="11" type="primary">LOC105360068</name>
</gene>
<dbReference type="KEGG" id="csol:105360068"/>
<dbReference type="GO" id="GO:0003724">
    <property type="term" value="F:RNA helicase activity"/>
    <property type="evidence" value="ECO:0007669"/>
    <property type="project" value="UniProtKB-EC"/>
</dbReference>
<feature type="domain" description="Helicase C-terminal" evidence="9">
    <location>
        <begin position="259"/>
        <end position="420"/>
    </location>
</feature>
<dbReference type="SMART" id="SM00487">
    <property type="entry name" value="DEXDc"/>
    <property type="match status" value="1"/>
</dbReference>
<dbReference type="GO" id="GO:0005524">
    <property type="term" value="F:ATP binding"/>
    <property type="evidence" value="ECO:0007669"/>
    <property type="project" value="UniProtKB-UniRule"/>
</dbReference>
<evidence type="ECO:0000256" key="3">
    <source>
        <dbReference type="ARBA" id="ARBA00022806"/>
    </source>
</evidence>
<keyword evidence="1 6" id="KW-0547">Nucleotide-binding</keyword>
<dbReference type="SMART" id="SM01178">
    <property type="entry name" value="DUF4217"/>
    <property type="match status" value="1"/>
</dbReference>